<feature type="transmembrane region" description="Helical" evidence="10">
    <location>
        <begin position="248"/>
        <end position="271"/>
    </location>
</feature>
<evidence type="ECO:0000256" key="3">
    <source>
        <dbReference type="ARBA" id="ARBA00007931"/>
    </source>
</evidence>
<dbReference type="RefSeq" id="WP_142988309.1">
    <property type="nucleotide sequence ID" value="NZ_FZOU01000003.1"/>
</dbReference>
<feature type="transmembrane region" description="Helical" evidence="10">
    <location>
        <begin position="138"/>
        <end position="163"/>
    </location>
</feature>
<name>A0A239J5B5_9BACT</name>
<dbReference type="OrthoDB" id="9781963at2"/>
<dbReference type="InterPro" id="IPR008915">
    <property type="entry name" value="Peptidase_M50"/>
</dbReference>
<keyword evidence="6" id="KW-0378">Hydrolase</keyword>
<keyword evidence="8 10" id="KW-1133">Transmembrane helix</keyword>
<feature type="transmembrane region" description="Helical" evidence="10">
    <location>
        <begin position="291"/>
        <end position="309"/>
    </location>
</feature>
<dbReference type="EMBL" id="FZOU01000003">
    <property type="protein sequence ID" value="SNT00443.1"/>
    <property type="molecule type" value="Genomic_DNA"/>
</dbReference>
<comment type="subcellular location">
    <subcellularLocation>
        <location evidence="2">Membrane</location>
        <topology evidence="2">Multi-pass membrane protein</topology>
    </subcellularLocation>
</comment>
<keyword evidence="4" id="KW-0645">Protease</keyword>
<dbReference type="Pfam" id="PF02163">
    <property type="entry name" value="Peptidase_M50"/>
    <property type="match status" value="1"/>
</dbReference>
<dbReference type="PANTHER" id="PTHR31412">
    <property type="entry name" value="ZINC METALLOPROTEASE EGY1"/>
    <property type="match status" value="1"/>
</dbReference>
<evidence type="ECO:0000256" key="1">
    <source>
        <dbReference type="ARBA" id="ARBA00001947"/>
    </source>
</evidence>
<feature type="transmembrane region" description="Helical" evidence="10">
    <location>
        <begin position="206"/>
        <end position="227"/>
    </location>
</feature>
<evidence type="ECO:0000313" key="13">
    <source>
        <dbReference type="Proteomes" id="UP000198356"/>
    </source>
</evidence>
<evidence type="ECO:0000256" key="4">
    <source>
        <dbReference type="ARBA" id="ARBA00022670"/>
    </source>
</evidence>
<keyword evidence="13" id="KW-1185">Reference proteome</keyword>
<dbReference type="InterPro" id="IPR044838">
    <property type="entry name" value="EGY1-like"/>
</dbReference>
<dbReference type="GO" id="GO:0008233">
    <property type="term" value="F:peptidase activity"/>
    <property type="evidence" value="ECO:0007669"/>
    <property type="project" value="UniProtKB-KW"/>
</dbReference>
<evidence type="ECO:0000256" key="2">
    <source>
        <dbReference type="ARBA" id="ARBA00004141"/>
    </source>
</evidence>
<keyword evidence="5 10" id="KW-0812">Transmembrane</keyword>
<comment type="cofactor">
    <cofactor evidence="1">
        <name>Zn(2+)</name>
        <dbReference type="ChEBI" id="CHEBI:29105"/>
    </cofactor>
</comment>
<evidence type="ECO:0000256" key="6">
    <source>
        <dbReference type="ARBA" id="ARBA00022801"/>
    </source>
</evidence>
<dbReference type="Proteomes" id="UP000198356">
    <property type="component" value="Unassembled WGS sequence"/>
</dbReference>
<reference evidence="12 13" key="1">
    <citation type="submission" date="2017-06" db="EMBL/GenBank/DDBJ databases">
        <authorList>
            <person name="Kim H.J."/>
            <person name="Triplett B.A."/>
        </authorList>
    </citation>
    <scope>NUCLEOTIDE SEQUENCE [LARGE SCALE GENOMIC DNA]</scope>
    <source>
        <strain evidence="12 13">DSM 18704</strain>
    </source>
</reference>
<dbReference type="GO" id="GO:0016020">
    <property type="term" value="C:membrane"/>
    <property type="evidence" value="ECO:0007669"/>
    <property type="project" value="UniProtKB-SubCell"/>
</dbReference>
<feature type="transmembrane region" description="Helical" evidence="10">
    <location>
        <begin position="76"/>
        <end position="93"/>
    </location>
</feature>
<keyword evidence="9 10" id="KW-0472">Membrane</keyword>
<dbReference type="AlphaFoldDB" id="A0A239J5B5"/>
<feature type="transmembrane region" description="Helical" evidence="10">
    <location>
        <begin position="26"/>
        <end position="49"/>
    </location>
</feature>
<feature type="domain" description="Peptidase M50" evidence="11">
    <location>
        <begin position="83"/>
        <end position="247"/>
    </location>
</feature>
<gene>
    <name evidence="12" type="ORF">SAMN05421770_103423</name>
</gene>
<evidence type="ECO:0000256" key="9">
    <source>
        <dbReference type="ARBA" id="ARBA00023136"/>
    </source>
</evidence>
<evidence type="ECO:0000256" key="8">
    <source>
        <dbReference type="ARBA" id="ARBA00022989"/>
    </source>
</evidence>
<proteinExistence type="inferred from homology"/>
<evidence type="ECO:0000256" key="7">
    <source>
        <dbReference type="ARBA" id="ARBA00022946"/>
    </source>
</evidence>
<accession>A0A239J5B5</accession>
<keyword evidence="7" id="KW-0809">Transit peptide</keyword>
<dbReference type="GO" id="GO:0006508">
    <property type="term" value="P:proteolysis"/>
    <property type="evidence" value="ECO:0007669"/>
    <property type="project" value="UniProtKB-KW"/>
</dbReference>
<evidence type="ECO:0000256" key="10">
    <source>
        <dbReference type="SAM" id="Phobius"/>
    </source>
</evidence>
<evidence type="ECO:0000259" key="11">
    <source>
        <dbReference type="Pfam" id="PF02163"/>
    </source>
</evidence>
<evidence type="ECO:0000313" key="12">
    <source>
        <dbReference type="EMBL" id="SNT00443.1"/>
    </source>
</evidence>
<comment type="similarity">
    <text evidence="3">Belongs to the peptidase M50B family.</text>
</comment>
<dbReference type="PANTHER" id="PTHR31412:SF0">
    <property type="entry name" value="ZINC METALLOPROTEASE EGY1, CHLOROPLASTIC-RELATED"/>
    <property type="match status" value="1"/>
</dbReference>
<dbReference type="CDD" id="cd06160">
    <property type="entry name" value="S2P-M50_like_2"/>
    <property type="match status" value="1"/>
</dbReference>
<protein>
    <submittedName>
        <fullName evidence="12">Peptidase family M50</fullName>
    </submittedName>
</protein>
<evidence type="ECO:0000256" key="5">
    <source>
        <dbReference type="ARBA" id="ARBA00022692"/>
    </source>
</evidence>
<organism evidence="12 13">
    <name type="scientific">Granulicella rosea</name>
    <dbReference type="NCBI Taxonomy" id="474952"/>
    <lineage>
        <taxon>Bacteria</taxon>
        <taxon>Pseudomonadati</taxon>
        <taxon>Acidobacteriota</taxon>
        <taxon>Terriglobia</taxon>
        <taxon>Terriglobales</taxon>
        <taxon>Acidobacteriaceae</taxon>
        <taxon>Granulicella</taxon>
    </lineage>
</organism>
<sequence length="333" mass="36131">MATPGLLPNPAATAVKRPAAVTLRDALIATSLFLLTLISTTAVGVRYMYNFRLGQDPLTTDADLLPFSWVWQHRELFVSGLPFSLTLIAILLAHEFGHYFACRYYGVRSTLPLMLPAPSLSGTFGAVIRLRSRIQSRAALIAIGASGPIAGFIVAIGTVMLGLRWSTVPASGVPSLVHNVQIPLIIQILHAMIRHADPSLQPIQSIVPHPVLSASWIGILITALNLIPAGQLDGGHIIYSISPRLHRLTSVATVLFMAMLGIAGWVGWLLWSVVLLLPGMGHPRVKNNEPYGVAHLALIPICFVILILSGTPRPFAGYSLLDMLAKYHWHWPL</sequence>